<proteinExistence type="predicted"/>
<gene>
    <name evidence="3" type="ORF">D9756_010173</name>
</gene>
<dbReference type="Proteomes" id="UP000559027">
    <property type="component" value="Unassembled WGS sequence"/>
</dbReference>
<comment type="caution">
    <text evidence="3">The sequence shown here is derived from an EMBL/GenBank/DDBJ whole genome shotgun (WGS) entry which is preliminary data.</text>
</comment>
<keyword evidence="4" id="KW-1185">Reference proteome</keyword>
<dbReference type="SUPFAM" id="SSF52540">
    <property type="entry name" value="P-loop containing nucleoside triphosphate hydrolases"/>
    <property type="match status" value="1"/>
</dbReference>
<evidence type="ECO:0000256" key="1">
    <source>
        <dbReference type="ARBA" id="ARBA00022737"/>
    </source>
</evidence>
<dbReference type="AlphaFoldDB" id="A0A8H5FTA5"/>
<dbReference type="InterPro" id="IPR027417">
    <property type="entry name" value="P-loop_NTPase"/>
</dbReference>
<name>A0A8H5FTA5_9AGAR</name>
<feature type="domain" description="Nephrocystin 3-like N-terminal" evidence="2">
    <location>
        <begin position="213"/>
        <end position="378"/>
    </location>
</feature>
<evidence type="ECO:0000313" key="4">
    <source>
        <dbReference type="Proteomes" id="UP000559027"/>
    </source>
</evidence>
<reference evidence="3 4" key="1">
    <citation type="journal article" date="2020" name="ISME J.">
        <title>Uncovering the hidden diversity of litter-decomposition mechanisms in mushroom-forming fungi.</title>
        <authorList>
            <person name="Floudas D."/>
            <person name="Bentzer J."/>
            <person name="Ahren D."/>
            <person name="Johansson T."/>
            <person name="Persson P."/>
            <person name="Tunlid A."/>
        </authorList>
    </citation>
    <scope>NUCLEOTIDE SEQUENCE [LARGE SCALE GENOMIC DNA]</scope>
    <source>
        <strain evidence="3 4">CBS 146.42</strain>
    </source>
</reference>
<dbReference type="PANTHER" id="PTHR10039">
    <property type="entry name" value="AMELOGENIN"/>
    <property type="match status" value="1"/>
</dbReference>
<evidence type="ECO:0000313" key="3">
    <source>
        <dbReference type="EMBL" id="KAF5347982.1"/>
    </source>
</evidence>
<keyword evidence="1" id="KW-0677">Repeat</keyword>
<organism evidence="3 4">
    <name type="scientific">Leucocoprinus leucothites</name>
    <dbReference type="NCBI Taxonomy" id="201217"/>
    <lineage>
        <taxon>Eukaryota</taxon>
        <taxon>Fungi</taxon>
        <taxon>Dikarya</taxon>
        <taxon>Basidiomycota</taxon>
        <taxon>Agaricomycotina</taxon>
        <taxon>Agaricomycetes</taxon>
        <taxon>Agaricomycetidae</taxon>
        <taxon>Agaricales</taxon>
        <taxon>Agaricineae</taxon>
        <taxon>Agaricaceae</taxon>
        <taxon>Leucocoprinus</taxon>
    </lineage>
</organism>
<dbReference type="EMBL" id="JAACJO010000022">
    <property type="protein sequence ID" value="KAF5347982.1"/>
    <property type="molecule type" value="Genomic_DNA"/>
</dbReference>
<dbReference type="InterPro" id="IPR056884">
    <property type="entry name" value="NPHP3-like_N"/>
</dbReference>
<protein>
    <recommendedName>
        <fullName evidence="2">Nephrocystin 3-like N-terminal domain-containing protein</fullName>
    </recommendedName>
</protein>
<evidence type="ECO:0000259" key="2">
    <source>
        <dbReference type="Pfam" id="PF24883"/>
    </source>
</evidence>
<dbReference type="Pfam" id="PF24883">
    <property type="entry name" value="NPHP3_N"/>
    <property type="match status" value="1"/>
</dbReference>
<dbReference type="OrthoDB" id="194358at2759"/>
<accession>A0A8H5FTA5</accession>
<dbReference type="Gene3D" id="3.40.50.300">
    <property type="entry name" value="P-loop containing nucleotide triphosphate hydrolases"/>
    <property type="match status" value="1"/>
</dbReference>
<dbReference type="PANTHER" id="PTHR10039:SF14">
    <property type="entry name" value="NACHT DOMAIN-CONTAINING PROTEIN"/>
    <property type="match status" value="1"/>
</dbReference>
<sequence length="1163" mass="131163">MRNGALNRSLCIPTKPACSMLSPRLVGYFDRLLYTVATMSYPNHGSEWTSISTSEMLASSTTRPLIGAPTSSVPEHPLSTQEEPVQSNRPIYHVGTGSTIRTQEGQPLRFEPGHAGTSYGFSQTGDMESKAPGMDPVSSVSSSIVQSTSFFSGAHHFTVHNPIMVANDRPEIERKMLKLLEKKAMADGTYDSAARHYTAPHCHPDTRVPLRERLESWLLDAGRIESLFWLYGPAGVGKSAIAQYIMEFCEQQGIPGAGLFLSRANKRDDPNRIIPSLAHQLALAYPSYRRLVSNILSADSTILEKRVPLQFRRLIDEPADALRIEASDVTPHPILLLLDGLDECNTYEAQCELIKILTSFASACKARRLPFVCIVTSRPEWQIVSTFDALGPASGVRREELRMDTPEARQDVSVVLRDGFQRITSKHSDAFSADVEWPARTDLQTIESAASGNMLFASLVVTFIDDDYPTTQLELCLKSLQGKLTSDERNPFDPLTALYRELLFSIPCTLLPTALLVLYTQLLVSENQDSYELSGGTPAQAIASFLFIEQATFYGSLKRLRSVLSVPLPADASYKCLVFSHTTFADYVKVAIQMGDFGLHEVDALTEIRIACIKWHHLVVGKGLDGDFSDVVPWAGKTLPDGIHSLLKIFLFKSWHDLLRRGNIGKLQEELKHFSFKDLPRDFCRSCGTDDDLMRLAHDLVIVDTTQSTTDTHIVRTVPLWPTDHQLIDKYVTLFGQWGVKVKPMEWNSHSSSMWDGVGLWFCSVEDSFDDAEAFSIVREISWRPTLAYFLLGHDQNTVLVIAYPREMDLRAYWKEAFEKIKTSRSADDPWPGDQEQSFLYSYLYGKLNSLYHNGGDGEPPQIDSHYSISCNVVSFVVDPWRGNPYSRLRVVADILSFTSGCKEIIHHLFRHMLGDIPHEINRIAQQVLACLVMLHPVYPGHVHLKDLERFMCVDHATINYALQWLYPVVFSWRPHSSAPNIVYLCLRLPVADVRLGTLEYLLWQHAGCKPWSCLEQETWVAVFSLWTQWCILYSTTGDHPFPSHFRKTAFPGNPWRALREIRTPEGCAAVATQLCDFPFYRLDQELLHGYKFREGFLEVAFRLSSDSAFAPLLRTQPICQVDHQLLEKWAKFGHDSELAILPIVSGLYPWHDKYRINAGLGS</sequence>